<dbReference type="EMBL" id="CP016094">
    <property type="protein sequence ID" value="AOS44694.1"/>
    <property type="molecule type" value="Genomic_DNA"/>
</dbReference>
<dbReference type="InterPro" id="IPR007049">
    <property type="entry name" value="Carb-sel_porin_OprB"/>
</dbReference>
<feature type="chain" id="PRO_5009026750" evidence="2">
    <location>
        <begin position="26"/>
        <end position="405"/>
    </location>
</feature>
<keyword evidence="4" id="KW-1185">Reference proteome</keyword>
<keyword evidence="2" id="KW-0732">Signal</keyword>
<comment type="similarity">
    <text evidence="1 2">Belongs to the OprB family.</text>
</comment>
<dbReference type="InterPro" id="IPR038673">
    <property type="entry name" value="OprB_sf"/>
</dbReference>
<dbReference type="KEGG" id="obg:Verru16b_01761"/>
<accession>A0A1D8AUW5</accession>
<dbReference type="RefSeq" id="WP_069961920.1">
    <property type="nucleotide sequence ID" value="NZ_CP016094.1"/>
</dbReference>
<evidence type="ECO:0000256" key="2">
    <source>
        <dbReference type="RuleBase" id="RU363072"/>
    </source>
</evidence>
<dbReference type="InterPro" id="IPR052932">
    <property type="entry name" value="OprB_Porin"/>
</dbReference>
<dbReference type="GO" id="GO:0016020">
    <property type="term" value="C:membrane"/>
    <property type="evidence" value="ECO:0007669"/>
    <property type="project" value="InterPro"/>
</dbReference>
<dbReference type="Pfam" id="PF04966">
    <property type="entry name" value="OprB"/>
    <property type="match status" value="1"/>
</dbReference>
<gene>
    <name evidence="3" type="primary">oprB</name>
    <name evidence="3" type="ORF">Verru16b_01761</name>
</gene>
<name>A0A1D8AUW5_9BACT</name>
<evidence type="ECO:0000313" key="4">
    <source>
        <dbReference type="Proteomes" id="UP000095228"/>
    </source>
</evidence>
<organism evidence="3 4">
    <name type="scientific">Lacunisphaera limnophila</name>
    <dbReference type="NCBI Taxonomy" id="1838286"/>
    <lineage>
        <taxon>Bacteria</taxon>
        <taxon>Pseudomonadati</taxon>
        <taxon>Verrucomicrobiota</taxon>
        <taxon>Opitutia</taxon>
        <taxon>Opitutales</taxon>
        <taxon>Opitutaceae</taxon>
        <taxon>Lacunisphaera</taxon>
    </lineage>
</organism>
<dbReference type="Gene3D" id="2.40.160.180">
    <property type="entry name" value="Carbohydrate-selective porin OprB"/>
    <property type="match status" value="1"/>
</dbReference>
<proteinExistence type="inferred from homology"/>
<feature type="signal peptide" evidence="2">
    <location>
        <begin position="1"/>
        <end position="25"/>
    </location>
</feature>
<sequence>MTAKFTLLLAALALSLLGPTTPGYAGSGIDLTLEAAAGIRGGAQRGESLQALALVYSGWESPRNSPEDIQWGGYVSALALSGKGPTERFLGDFFAASNMEGYRSVRLYSWWLEAKGQSWSLRGGALLADEEFAGTEGGGNFFNSAFGWPPFLSANTVNTGPAFFVATPGIRYEHTWGETAAWRVGLYDGDSFDSPTGDPAVTRHGLHYQVGGAQGWFLITEGTFAPAGGSTRYKAGAWFHTATFADVRDDATGQPYATSGNDPREYTSNHGAYAAIEHTLAGEAGAAGNVEIFARGGLSPANRNALGWAVDAGLGWTGPIPGRPDDVIALGLAHGRFSGAFADHARLTDPASPAPDFEQVIEASYTFIVNEHLSVQPDFQFIRHPGGSIAQKDACVFLLRLNASY</sequence>
<dbReference type="GO" id="GO:0008643">
    <property type="term" value="P:carbohydrate transport"/>
    <property type="evidence" value="ECO:0007669"/>
    <property type="project" value="InterPro"/>
</dbReference>
<dbReference type="STRING" id="1838286.Verru16b_01761"/>
<evidence type="ECO:0000313" key="3">
    <source>
        <dbReference type="EMBL" id="AOS44694.1"/>
    </source>
</evidence>
<dbReference type="GO" id="GO:0015288">
    <property type="term" value="F:porin activity"/>
    <property type="evidence" value="ECO:0007669"/>
    <property type="project" value="InterPro"/>
</dbReference>
<dbReference type="AlphaFoldDB" id="A0A1D8AUW5"/>
<dbReference type="PANTHER" id="PTHR37944:SF1">
    <property type="entry name" value="PORIN B"/>
    <property type="match status" value="1"/>
</dbReference>
<reference evidence="3 4" key="1">
    <citation type="submission" date="2016-06" db="EMBL/GenBank/DDBJ databases">
        <title>Three novel species with peptidoglycan cell walls form the new genus Lacunisphaera gen. nov. in the family Opitutaceae of the verrucomicrobial subdivision 4.</title>
        <authorList>
            <person name="Rast P."/>
            <person name="Gloeckner I."/>
            <person name="Jogler M."/>
            <person name="Boedeker C."/>
            <person name="Jeske O."/>
            <person name="Wiegand S."/>
            <person name="Reinhardt R."/>
            <person name="Schumann P."/>
            <person name="Rohde M."/>
            <person name="Spring S."/>
            <person name="Gloeckner F.O."/>
            <person name="Jogler C."/>
        </authorList>
    </citation>
    <scope>NUCLEOTIDE SEQUENCE [LARGE SCALE GENOMIC DNA]</scope>
    <source>
        <strain evidence="3 4">IG16b</strain>
    </source>
</reference>
<evidence type="ECO:0000256" key="1">
    <source>
        <dbReference type="ARBA" id="ARBA00008769"/>
    </source>
</evidence>
<dbReference type="PANTHER" id="PTHR37944">
    <property type="entry name" value="PORIN B"/>
    <property type="match status" value="1"/>
</dbReference>
<dbReference type="OrthoDB" id="177316at2"/>
<dbReference type="Proteomes" id="UP000095228">
    <property type="component" value="Chromosome"/>
</dbReference>
<protein>
    <submittedName>
        <fullName evidence="3">Porin B</fullName>
    </submittedName>
</protein>